<evidence type="ECO:0000313" key="3">
    <source>
        <dbReference type="EMBL" id="QIA65471.1"/>
    </source>
</evidence>
<dbReference type="SUPFAM" id="SSF48208">
    <property type="entry name" value="Six-hairpin glycosidases"/>
    <property type="match status" value="1"/>
</dbReference>
<evidence type="ECO:0000256" key="1">
    <source>
        <dbReference type="ARBA" id="ARBA00022801"/>
    </source>
</evidence>
<keyword evidence="4" id="KW-1185">Reference proteome</keyword>
<dbReference type="AlphaFoldDB" id="A0A7Z2T766"/>
<dbReference type="GO" id="GO:0052757">
    <property type="term" value="F:chondroitin hydrolase activity"/>
    <property type="evidence" value="ECO:0007669"/>
    <property type="project" value="TreeGrafter"/>
</dbReference>
<dbReference type="GO" id="GO:0000272">
    <property type="term" value="P:polysaccharide catabolic process"/>
    <property type="evidence" value="ECO:0007669"/>
    <property type="project" value="TreeGrafter"/>
</dbReference>
<evidence type="ECO:0000313" key="4">
    <source>
        <dbReference type="Proteomes" id="UP000464262"/>
    </source>
</evidence>
<keyword evidence="1" id="KW-0378">Hydrolase</keyword>
<dbReference type="PANTHER" id="PTHR36845:SF1">
    <property type="entry name" value="HYDROLASE, PUTATIVE (AFU_ORTHOLOGUE AFUA_7G05090)-RELATED"/>
    <property type="match status" value="1"/>
</dbReference>
<organism evidence="3 4">
    <name type="scientific">Vibrio astriarenae</name>
    <dbReference type="NCBI Taxonomy" id="1481923"/>
    <lineage>
        <taxon>Bacteria</taxon>
        <taxon>Pseudomonadati</taxon>
        <taxon>Pseudomonadota</taxon>
        <taxon>Gammaproteobacteria</taxon>
        <taxon>Vibrionales</taxon>
        <taxon>Vibrionaceae</taxon>
        <taxon>Vibrio</taxon>
    </lineage>
</organism>
<dbReference type="Gene3D" id="1.50.10.10">
    <property type="match status" value="1"/>
</dbReference>
<dbReference type="PANTHER" id="PTHR36845">
    <property type="entry name" value="HYDROLASE, PUTATIVE (AFU_ORTHOLOGUE AFUA_7G05090)-RELATED"/>
    <property type="match status" value="1"/>
</dbReference>
<dbReference type="Proteomes" id="UP000464262">
    <property type="component" value="Chromosome 2"/>
</dbReference>
<reference evidence="3 4" key="1">
    <citation type="submission" date="2020-01" db="EMBL/GenBank/DDBJ databases">
        <title>Whole genome and functional gene identification of agarase of Vibrio HN897.</title>
        <authorList>
            <person name="Liu Y."/>
            <person name="Zhao Z."/>
        </authorList>
    </citation>
    <scope>NUCLEOTIDE SEQUENCE [LARGE SCALE GENOMIC DNA]</scope>
    <source>
        <strain evidence="3 4">HN897</strain>
    </source>
</reference>
<accession>A0A7Z2T766</accession>
<name>A0A7Z2T766_9VIBR</name>
<protein>
    <recommendedName>
        <fullName evidence="5">Glycosyl hydrolase</fullName>
    </recommendedName>
</protein>
<comment type="similarity">
    <text evidence="2">Belongs to the glycosyl hydrolase 88 family.</text>
</comment>
<evidence type="ECO:0000256" key="2">
    <source>
        <dbReference type="ARBA" id="ARBA00038358"/>
    </source>
</evidence>
<dbReference type="InterPro" id="IPR052369">
    <property type="entry name" value="UG_Glycosaminoglycan_Hydrolase"/>
</dbReference>
<gene>
    <name evidence="3" type="ORF">GT360_18200</name>
</gene>
<evidence type="ECO:0008006" key="5">
    <source>
        <dbReference type="Google" id="ProtNLM"/>
    </source>
</evidence>
<dbReference type="InterPro" id="IPR012341">
    <property type="entry name" value="6hp_glycosidase-like_sf"/>
</dbReference>
<dbReference type="InterPro" id="IPR008928">
    <property type="entry name" value="6-hairpin_glycosidase_sf"/>
</dbReference>
<dbReference type="EMBL" id="CP047476">
    <property type="protein sequence ID" value="QIA65471.1"/>
    <property type="molecule type" value="Genomic_DNA"/>
</dbReference>
<sequence length="389" mass="43902">MYNDLSWVDSAWSDIVNKVKVTSDELEVNFPSMTTDGQYCDTHAPWAWVVGFWPGLLWLLYEKEHYEPFKTIAINREELMDQPLEEYVNIHHDVGFMWQLTSIKQYELFGNEKSRTRALTAASHLASRFNIGGNFLTAWNKNDVSSADPRGLSIIDSMMNLPILYWAAEQLNSPRFALVAKAHADTVLKEFIRPDGSVRHMVEFNYLEGGVKAYHGGQGYSEDSAWSRGASWAIHGFALSYKYTKERKYLDAAMKTADFFLSCLPNDHVPHWDFRVPKDDTTPRDTSAAACAASGMLLIADLVDDKKAADKYLQAANNILHSLHQKYTTFNQPSEQGILTGGAFNVPKGLGVNCSLIYGDYYYVEAISKLVDKVTLADKNQVLKTECCE</sequence>
<dbReference type="KEGG" id="vas:GT360_18200"/>
<proteinExistence type="inferred from homology"/>
<dbReference type="RefSeq" id="WP_164650371.1">
    <property type="nucleotide sequence ID" value="NZ_CP047476.1"/>
</dbReference>